<reference evidence="1" key="1">
    <citation type="submission" date="2022-03" db="EMBL/GenBank/DDBJ databases">
        <authorList>
            <person name="Martin C."/>
        </authorList>
    </citation>
    <scope>NUCLEOTIDE SEQUENCE</scope>
</reference>
<gene>
    <name evidence="1" type="ORF">OFUS_LOCUS3607</name>
</gene>
<evidence type="ECO:0000313" key="1">
    <source>
        <dbReference type="EMBL" id="CAH1776432.1"/>
    </source>
</evidence>
<keyword evidence="2" id="KW-1185">Reference proteome</keyword>
<sequence>MLGPFNIKLEESRSTELLLFLPEKQTVNYMCIFTLNNAIYHQQFSQIPKKGTPKKTVMRQNLHFGKRFGKTNRILYHCVRYFSVSDQNMSKNENEKRKIFLWVVDTPISGMSPSSNMFSYQCLCVPTF</sequence>
<dbReference type="Proteomes" id="UP000749559">
    <property type="component" value="Unassembled WGS sequence"/>
</dbReference>
<organism evidence="1 2">
    <name type="scientific">Owenia fusiformis</name>
    <name type="common">Polychaete worm</name>
    <dbReference type="NCBI Taxonomy" id="6347"/>
    <lineage>
        <taxon>Eukaryota</taxon>
        <taxon>Metazoa</taxon>
        <taxon>Spiralia</taxon>
        <taxon>Lophotrochozoa</taxon>
        <taxon>Annelida</taxon>
        <taxon>Polychaeta</taxon>
        <taxon>Sedentaria</taxon>
        <taxon>Canalipalpata</taxon>
        <taxon>Sabellida</taxon>
        <taxon>Oweniida</taxon>
        <taxon>Oweniidae</taxon>
        <taxon>Owenia</taxon>
    </lineage>
</organism>
<evidence type="ECO:0000313" key="2">
    <source>
        <dbReference type="Proteomes" id="UP000749559"/>
    </source>
</evidence>
<comment type="caution">
    <text evidence="1">The sequence shown here is derived from an EMBL/GenBank/DDBJ whole genome shotgun (WGS) entry which is preliminary data.</text>
</comment>
<accession>A0A8J1TFU3</accession>
<protein>
    <submittedName>
        <fullName evidence="1">Uncharacterized protein</fullName>
    </submittedName>
</protein>
<name>A0A8J1TFU3_OWEFU</name>
<dbReference type="AlphaFoldDB" id="A0A8J1TFU3"/>
<proteinExistence type="predicted"/>
<dbReference type="EMBL" id="CAIIXF020000002">
    <property type="protein sequence ID" value="CAH1776432.1"/>
    <property type="molecule type" value="Genomic_DNA"/>
</dbReference>